<protein>
    <submittedName>
        <fullName evidence="1">Uncharacterized protein</fullName>
    </submittedName>
</protein>
<proteinExistence type="predicted"/>
<dbReference type="Proteomes" id="UP000258581">
    <property type="component" value="Segment"/>
</dbReference>
<organism evidence="1 2">
    <name type="scientific">Erwinia phage Wellington</name>
    <dbReference type="NCBI Taxonomy" id="2267653"/>
    <lineage>
        <taxon>Viruses</taxon>
        <taxon>Duplodnaviria</taxon>
        <taxon>Heunggongvirae</taxon>
        <taxon>Uroviricota</taxon>
        <taxon>Caudoviricetes</taxon>
        <taxon>Chimalliviridae</taxon>
        <taxon>Wellingtonvirus</taxon>
        <taxon>Wellingtonvirus wellington</taxon>
    </lineage>
</organism>
<sequence>MATLDFVKKGMAIEELTKKPSVVEHPELPTIMMAGQKLLLLSDSVANIHFIVAEAGGFVTRVFNRVKPVADGKATLLIYRQIIRDERGMYFFKVLASKPKALEAFMKQDQQGLIAASPLFYGLCRAYVESGQHRISGLDTREQWSAPQWVGSLRGEVAGKAINFKRTVGYRPATKDTRVVYRFEGAFGMTLTLAQDLPGVSWSKAADYLALPKVTAILKEFYEL</sequence>
<accession>A0A345BLE0</accession>
<dbReference type="EMBL" id="MH426724">
    <property type="protein sequence ID" value="AXF51261.1"/>
    <property type="molecule type" value="Genomic_DNA"/>
</dbReference>
<gene>
    <name evidence="1" type="ORF">WELLINGTON_131</name>
</gene>
<keyword evidence="2" id="KW-1185">Reference proteome</keyword>
<name>A0A345BLE0_9CAUD</name>
<evidence type="ECO:0000313" key="1">
    <source>
        <dbReference type="EMBL" id="AXF51261.1"/>
    </source>
</evidence>
<evidence type="ECO:0000313" key="2">
    <source>
        <dbReference type="Proteomes" id="UP000258581"/>
    </source>
</evidence>
<reference evidence="2" key="1">
    <citation type="submission" date="2018-06" db="EMBL/GenBank/DDBJ databases">
        <authorList>
            <person name="Sharma R."/>
            <person name="James B."/>
            <person name="Berg J.A."/>
            <person name="Breakwell D.P."/>
            <person name="Hope S."/>
            <person name="Grose J.H."/>
        </authorList>
    </citation>
    <scope>NUCLEOTIDE SEQUENCE [LARGE SCALE GENOMIC DNA]</scope>
</reference>